<dbReference type="EMBL" id="OZ034821">
    <property type="protein sequence ID" value="CAL1409208.1"/>
    <property type="molecule type" value="Genomic_DNA"/>
</dbReference>
<keyword evidence="3" id="KW-1185">Reference proteome</keyword>
<evidence type="ECO:0000313" key="3">
    <source>
        <dbReference type="Proteomes" id="UP001497516"/>
    </source>
</evidence>
<dbReference type="Proteomes" id="UP001497516">
    <property type="component" value="Chromosome 8"/>
</dbReference>
<sequence length="74" mass="7655">MTERVRFSGSELGGDNDGGDGRGAGESTVFRIECWSGFQQRWRSGCDPVGRSSEGITMAAMVVAPTAVAGGGDN</sequence>
<feature type="compositionally biased region" description="Gly residues" evidence="1">
    <location>
        <begin position="11"/>
        <end position="24"/>
    </location>
</feature>
<name>A0AAV2GHK6_9ROSI</name>
<gene>
    <name evidence="2" type="ORF">LTRI10_LOCUS48727</name>
</gene>
<protein>
    <submittedName>
        <fullName evidence="2">Uncharacterized protein</fullName>
    </submittedName>
</protein>
<organism evidence="2 3">
    <name type="scientific">Linum trigynum</name>
    <dbReference type="NCBI Taxonomy" id="586398"/>
    <lineage>
        <taxon>Eukaryota</taxon>
        <taxon>Viridiplantae</taxon>
        <taxon>Streptophyta</taxon>
        <taxon>Embryophyta</taxon>
        <taxon>Tracheophyta</taxon>
        <taxon>Spermatophyta</taxon>
        <taxon>Magnoliopsida</taxon>
        <taxon>eudicotyledons</taxon>
        <taxon>Gunneridae</taxon>
        <taxon>Pentapetalae</taxon>
        <taxon>rosids</taxon>
        <taxon>fabids</taxon>
        <taxon>Malpighiales</taxon>
        <taxon>Linaceae</taxon>
        <taxon>Linum</taxon>
    </lineage>
</organism>
<reference evidence="2 3" key="1">
    <citation type="submission" date="2024-04" db="EMBL/GenBank/DDBJ databases">
        <authorList>
            <person name="Fracassetti M."/>
        </authorList>
    </citation>
    <scope>NUCLEOTIDE SEQUENCE [LARGE SCALE GENOMIC DNA]</scope>
</reference>
<feature type="region of interest" description="Disordered" evidence="1">
    <location>
        <begin position="1"/>
        <end position="25"/>
    </location>
</feature>
<dbReference type="AlphaFoldDB" id="A0AAV2GHK6"/>
<accession>A0AAV2GHK6</accession>
<evidence type="ECO:0000256" key="1">
    <source>
        <dbReference type="SAM" id="MobiDB-lite"/>
    </source>
</evidence>
<proteinExistence type="predicted"/>
<evidence type="ECO:0000313" key="2">
    <source>
        <dbReference type="EMBL" id="CAL1409208.1"/>
    </source>
</evidence>